<dbReference type="InterPro" id="IPR011990">
    <property type="entry name" value="TPR-like_helical_dom_sf"/>
</dbReference>
<dbReference type="SUPFAM" id="SSF48452">
    <property type="entry name" value="TPR-like"/>
    <property type="match status" value="1"/>
</dbReference>
<accession>A0A3B1DT53</accession>
<sequence>MTESNAKMRGAKPRATLWSVVALILCTIAHAQNIDRPPEPMPPPTLAPSVQRLLEGNLLTGEQKRTARLRHGTWTEDDLTTAAERARAALVRGAIDDPSLMSPDADRLDRAEAMALRGQLSEALALLAGQSSVRAIRLRAEALERLGLFDEADAALDPLLARMAARPIDSGDELAEGVRALMVRNRLRGPERAGQAGADFRSLMTLLGRAKNELDRLSWQARLVEAEILLDKENPTDAQAALRETLSLNPRCARAWRLLGDM</sequence>
<dbReference type="EMBL" id="UOGK01000319">
    <property type="protein sequence ID" value="VAX40013.1"/>
    <property type="molecule type" value="Genomic_DNA"/>
</dbReference>
<evidence type="ECO:0008006" key="2">
    <source>
        <dbReference type="Google" id="ProtNLM"/>
    </source>
</evidence>
<protein>
    <recommendedName>
        <fullName evidence="2">FOG: TPR repeat</fullName>
    </recommendedName>
</protein>
<gene>
    <name evidence="1" type="ORF">MNBD_PLANCTO03-1331</name>
</gene>
<evidence type="ECO:0000313" key="1">
    <source>
        <dbReference type="EMBL" id="VAX40013.1"/>
    </source>
</evidence>
<dbReference type="Gene3D" id="1.25.40.10">
    <property type="entry name" value="Tetratricopeptide repeat domain"/>
    <property type="match status" value="1"/>
</dbReference>
<name>A0A3B1DT53_9ZZZZ</name>
<feature type="non-terminal residue" evidence="1">
    <location>
        <position position="262"/>
    </location>
</feature>
<proteinExistence type="predicted"/>
<reference evidence="1" key="1">
    <citation type="submission" date="2018-06" db="EMBL/GenBank/DDBJ databases">
        <authorList>
            <person name="Zhirakovskaya E."/>
        </authorList>
    </citation>
    <scope>NUCLEOTIDE SEQUENCE</scope>
</reference>
<dbReference type="AlphaFoldDB" id="A0A3B1DT53"/>
<organism evidence="1">
    <name type="scientific">hydrothermal vent metagenome</name>
    <dbReference type="NCBI Taxonomy" id="652676"/>
    <lineage>
        <taxon>unclassified sequences</taxon>
        <taxon>metagenomes</taxon>
        <taxon>ecological metagenomes</taxon>
    </lineage>
</organism>